<feature type="compositionally biased region" description="Low complexity" evidence="9">
    <location>
        <begin position="75"/>
        <end position="90"/>
    </location>
</feature>
<dbReference type="InterPro" id="IPR008705">
    <property type="entry name" value="Nanos/Xcar2"/>
</dbReference>
<evidence type="ECO:0000256" key="4">
    <source>
        <dbReference type="ARBA" id="ARBA00022771"/>
    </source>
</evidence>
<evidence type="ECO:0000256" key="2">
    <source>
        <dbReference type="ARBA" id="ARBA00022490"/>
    </source>
</evidence>
<evidence type="ECO:0000313" key="12">
    <source>
        <dbReference type="Proteomes" id="UP000265040"/>
    </source>
</evidence>
<keyword evidence="2" id="KW-0963">Cytoplasm</keyword>
<dbReference type="GO" id="GO:0008270">
    <property type="term" value="F:zinc ion binding"/>
    <property type="evidence" value="ECO:0007669"/>
    <property type="project" value="UniProtKB-KW"/>
</dbReference>
<reference evidence="11" key="2">
    <citation type="submission" date="2025-08" db="UniProtKB">
        <authorList>
            <consortium name="Ensembl"/>
        </authorList>
    </citation>
    <scope>IDENTIFICATION</scope>
</reference>
<dbReference type="GeneTree" id="ENSGT00950000183135"/>
<dbReference type="Gene3D" id="4.10.60.30">
    <property type="entry name" value="Nanos, RNA-binding domain"/>
    <property type="match status" value="1"/>
</dbReference>
<keyword evidence="3" id="KW-0479">Metal-binding</keyword>
<dbReference type="InParanoid" id="A0A3Q1HWP1"/>
<dbReference type="GO" id="GO:0006417">
    <property type="term" value="P:regulation of translation"/>
    <property type="evidence" value="ECO:0007669"/>
    <property type="project" value="UniProtKB-UniRule"/>
</dbReference>
<keyword evidence="12" id="KW-1185">Reference proteome</keyword>
<evidence type="ECO:0000256" key="8">
    <source>
        <dbReference type="PROSITE-ProRule" id="PRU00855"/>
    </source>
</evidence>
<dbReference type="Proteomes" id="UP000265040">
    <property type="component" value="Chromosome 2"/>
</dbReference>
<keyword evidence="4 8" id="KW-0863">Zinc-finger</keyword>
<evidence type="ECO:0000256" key="6">
    <source>
        <dbReference type="ARBA" id="ARBA00022845"/>
    </source>
</evidence>
<evidence type="ECO:0000256" key="5">
    <source>
        <dbReference type="ARBA" id="ARBA00022833"/>
    </source>
</evidence>
<proteinExistence type="inferred from homology"/>
<dbReference type="GO" id="GO:0005737">
    <property type="term" value="C:cytoplasm"/>
    <property type="evidence" value="ECO:0007669"/>
    <property type="project" value="UniProtKB-SubCell"/>
</dbReference>
<dbReference type="PROSITE" id="PS51522">
    <property type="entry name" value="ZF_NANOS"/>
    <property type="match status" value="1"/>
</dbReference>
<evidence type="ECO:0000259" key="10">
    <source>
        <dbReference type="PROSITE" id="PS51522"/>
    </source>
</evidence>
<feature type="region of interest" description="Disordered" evidence="9">
    <location>
        <begin position="47"/>
        <end position="91"/>
    </location>
</feature>
<dbReference type="OrthoDB" id="5864971at2759"/>
<evidence type="ECO:0000256" key="3">
    <source>
        <dbReference type="ARBA" id="ARBA00022723"/>
    </source>
</evidence>
<evidence type="ECO:0000313" key="11">
    <source>
        <dbReference type="Ensembl" id="ENSATEP00000013447.2"/>
    </source>
</evidence>
<evidence type="ECO:0000256" key="1">
    <source>
        <dbReference type="ARBA" id="ARBA00004496"/>
    </source>
</evidence>
<reference evidence="11" key="3">
    <citation type="submission" date="2025-09" db="UniProtKB">
        <authorList>
            <consortium name="Ensembl"/>
        </authorList>
    </citation>
    <scope>IDENTIFICATION</scope>
</reference>
<dbReference type="InterPro" id="IPR038129">
    <property type="entry name" value="Nanos_sf"/>
</dbReference>
<organism evidence="11 12">
    <name type="scientific">Anabas testudineus</name>
    <name type="common">Climbing perch</name>
    <name type="synonym">Anthias testudineus</name>
    <dbReference type="NCBI Taxonomy" id="64144"/>
    <lineage>
        <taxon>Eukaryota</taxon>
        <taxon>Metazoa</taxon>
        <taxon>Chordata</taxon>
        <taxon>Craniata</taxon>
        <taxon>Vertebrata</taxon>
        <taxon>Euteleostomi</taxon>
        <taxon>Actinopterygii</taxon>
        <taxon>Neopterygii</taxon>
        <taxon>Teleostei</taxon>
        <taxon>Neoteleostei</taxon>
        <taxon>Acanthomorphata</taxon>
        <taxon>Anabantaria</taxon>
        <taxon>Anabantiformes</taxon>
        <taxon>Anabantoidei</taxon>
        <taxon>Anabantidae</taxon>
        <taxon>Anabas</taxon>
    </lineage>
</organism>
<feature type="domain" description="Nanos-type" evidence="10">
    <location>
        <begin position="92"/>
        <end position="146"/>
    </location>
</feature>
<dbReference type="InterPro" id="IPR024161">
    <property type="entry name" value="Znf_nanos-typ"/>
</dbReference>
<accession>A0A3Q1HWP1</accession>
<evidence type="ECO:0000256" key="9">
    <source>
        <dbReference type="SAM" id="MobiDB-lite"/>
    </source>
</evidence>
<sequence length="162" mass="18197">IATCQTAQPVGVQCAFASDRDCFDMWHDYMNLGRLVQRLCSRREVDHGATEGPQKEPTAPWSLIQASSQREDAESSPASSISDTSSGTSSDYCRFCKQNGESPRVYRSHKLKSDDRKVICPVLRSYTCPICGATGDHAHTIRYCPKKQRQEDARMLTGSRFW</sequence>
<reference evidence="11" key="1">
    <citation type="submission" date="2021-04" db="EMBL/GenBank/DDBJ databases">
        <authorList>
            <consortium name="Wellcome Sanger Institute Data Sharing"/>
        </authorList>
    </citation>
    <scope>NUCLEOTIDE SEQUENCE [LARGE SCALE GENOMIC DNA]</scope>
</reference>
<name>A0A3Q1HWP1_ANATE</name>
<dbReference type="Ensembl" id="ENSATET00000013665.2">
    <property type="protein sequence ID" value="ENSATEP00000013447.2"/>
    <property type="gene ID" value="ENSATEG00000009393.2"/>
</dbReference>
<dbReference type="Pfam" id="PF05741">
    <property type="entry name" value="zf-nanos"/>
    <property type="match status" value="1"/>
</dbReference>
<comment type="similarity">
    <text evidence="8">Belongs to the nanos family.</text>
</comment>
<evidence type="ECO:0000256" key="7">
    <source>
        <dbReference type="ARBA" id="ARBA00022884"/>
    </source>
</evidence>
<keyword evidence="5" id="KW-0862">Zinc</keyword>
<comment type="subcellular location">
    <subcellularLocation>
        <location evidence="1">Cytoplasm</location>
    </subcellularLocation>
</comment>
<dbReference type="PANTHER" id="PTHR12887">
    <property type="entry name" value="NANOS PROTEIN"/>
    <property type="match status" value="1"/>
</dbReference>
<dbReference type="GO" id="GO:0003723">
    <property type="term" value="F:RNA binding"/>
    <property type="evidence" value="ECO:0007669"/>
    <property type="project" value="UniProtKB-UniRule"/>
</dbReference>
<protein>
    <recommendedName>
        <fullName evidence="10">Nanos-type domain-containing protein</fullName>
    </recommendedName>
</protein>
<dbReference type="STRING" id="64144.ENSATEP00000013447"/>
<dbReference type="AlphaFoldDB" id="A0A3Q1HWP1"/>
<keyword evidence="6 8" id="KW-0810">Translation regulation</keyword>
<keyword evidence="7 8" id="KW-0694">RNA-binding</keyword>